<proteinExistence type="predicted"/>
<sequence length="120" mass="12870">MQPSSSALLARCKQFVVRLGPFSSEEGGSTASPLLASSCGGLIHQIPEAEVDYSTLFGMAIKQHDNVARRSSAGPCKQRTDGYDPQMSMSSYDTDAFSFLSICFDQDKIYVGSSAVKTDS</sequence>
<evidence type="ECO:0000256" key="1">
    <source>
        <dbReference type="SAM" id="MobiDB-lite"/>
    </source>
</evidence>
<gene>
    <name evidence="2" type="ORF">llap_9728</name>
</gene>
<organism evidence="2 3">
    <name type="scientific">Limosa lapponica baueri</name>
    <dbReference type="NCBI Taxonomy" id="1758121"/>
    <lineage>
        <taxon>Eukaryota</taxon>
        <taxon>Metazoa</taxon>
        <taxon>Chordata</taxon>
        <taxon>Craniata</taxon>
        <taxon>Vertebrata</taxon>
        <taxon>Euteleostomi</taxon>
        <taxon>Archelosauria</taxon>
        <taxon>Archosauria</taxon>
        <taxon>Dinosauria</taxon>
        <taxon>Saurischia</taxon>
        <taxon>Theropoda</taxon>
        <taxon>Coelurosauria</taxon>
        <taxon>Aves</taxon>
        <taxon>Neognathae</taxon>
        <taxon>Neoaves</taxon>
        <taxon>Charadriiformes</taxon>
        <taxon>Scolopacidae</taxon>
        <taxon>Limosa</taxon>
    </lineage>
</organism>
<evidence type="ECO:0000313" key="2">
    <source>
        <dbReference type="EMBL" id="PKU39960.1"/>
    </source>
</evidence>
<reference evidence="3" key="2">
    <citation type="submission" date="2017-12" db="EMBL/GenBank/DDBJ databases">
        <title>Genome sequence of the Bar-tailed Godwit (Limosa lapponica baueri).</title>
        <authorList>
            <person name="Lima N.C.B."/>
            <person name="Parody-Merino A.M."/>
            <person name="Battley P.F."/>
            <person name="Fidler A.E."/>
            <person name="Prosdocimi F."/>
        </authorList>
    </citation>
    <scope>NUCLEOTIDE SEQUENCE [LARGE SCALE GENOMIC DNA]</scope>
</reference>
<keyword evidence="3" id="KW-1185">Reference proteome</keyword>
<dbReference type="EMBL" id="KZ506373">
    <property type="protein sequence ID" value="PKU39960.1"/>
    <property type="molecule type" value="Genomic_DNA"/>
</dbReference>
<protein>
    <submittedName>
        <fullName evidence="2">Uncharacterized protein</fullName>
    </submittedName>
</protein>
<name>A0A2I0U1L8_LIMLA</name>
<feature type="region of interest" description="Disordered" evidence="1">
    <location>
        <begin position="68"/>
        <end position="87"/>
    </location>
</feature>
<reference evidence="3" key="1">
    <citation type="submission" date="2017-11" db="EMBL/GenBank/DDBJ databases">
        <authorList>
            <person name="Lima N.C."/>
            <person name="Parody-Merino A.M."/>
            <person name="Battley P.F."/>
            <person name="Fidler A.E."/>
            <person name="Prosdocimi F."/>
        </authorList>
    </citation>
    <scope>NUCLEOTIDE SEQUENCE [LARGE SCALE GENOMIC DNA]</scope>
</reference>
<accession>A0A2I0U1L8</accession>
<evidence type="ECO:0000313" key="3">
    <source>
        <dbReference type="Proteomes" id="UP000233556"/>
    </source>
</evidence>
<dbReference type="AlphaFoldDB" id="A0A2I0U1L8"/>
<dbReference type="Proteomes" id="UP000233556">
    <property type="component" value="Unassembled WGS sequence"/>
</dbReference>